<organism evidence="1 2">
    <name type="scientific">Aromia moschata</name>
    <dbReference type="NCBI Taxonomy" id="1265417"/>
    <lineage>
        <taxon>Eukaryota</taxon>
        <taxon>Metazoa</taxon>
        <taxon>Ecdysozoa</taxon>
        <taxon>Arthropoda</taxon>
        <taxon>Hexapoda</taxon>
        <taxon>Insecta</taxon>
        <taxon>Pterygota</taxon>
        <taxon>Neoptera</taxon>
        <taxon>Endopterygota</taxon>
        <taxon>Coleoptera</taxon>
        <taxon>Polyphaga</taxon>
        <taxon>Cucujiformia</taxon>
        <taxon>Chrysomeloidea</taxon>
        <taxon>Cerambycidae</taxon>
        <taxon>Cerambycinae</taxon>
        <taxon>Callichromatini</taxon>
        <taxon>Aromia</taxon>
    </lineage>
</organism>
<evidence type="ECO:0000313" key="1">
    <source>
        <dbReference type="EMBL" id="KAJ8940551.1"/>
    </source>
</evidence>
<accession>A0AAV8XQ21</accession>
<dbReference type="AlphaFoldDB" id="A0AAV8XQ21"/>
<dbReference type="Proteomes" id="UP001162162">
    <property type="component" value="Unassembled WGS sequence"/>
</dbReference>
<gene>
    <name evidence="1" type="ORF">NQ318_003394</name>
</gene>
<sequence>MTDNVTTFRCFWVNVKLDVSLAAVGHVKRADQCHTLFPKTWHQVQTSSTSAILTLDNFRGGLVIR</sequence>
<reference evidence="1" key="1">
    <citation type="journal article" date="2023" name="Insect Mol. Biol.">
        <title>Genome sequencing provides insights into the evolution of gene families encoding plant cell wall-degrading enzymes in longhorned beetles.</title>
        <authorList>
            <person name="Shin N.R."/>
            <person name="Okamura Y."/>
            <person name="Kirsch R."/>
            <person name="Pauchet Y."/>
        </authorList>
    </citation>
    <scope>NUCLEOTIDE SEQUENCE</scope>
    <source>
        <strain evidence="1">AMC_N1</strain>
    </source>
</reference>
<name>A0AAV8XQ21_9CUCU</name>
<proteinExistence type="predicted"/>
<keyword evidence="2" id="KW-1185">Reference proteome</keyword>
<dbReference type="EMBL" id="JAPWTK010000423">
    <property type="protein sequence ID" value="KAJ8940551.1"/>
    <property type="molecule type" value="Genomic_DNA"/>
</dbReference>
<protein>
    <submittedName>
        <fullName evidence="1">Uncharacterized protein</fullName>
    </submittedName>
</protein>
<comment type="caution">
    <text evidence="1">The sequence shown here is derived from an EMBL/GenBank/DDBJ whole genome shotgun (WGS) entry which is preliminary data.</text>
</comment>
<evidence type="ECO:0000313" key="2">
    <source>
        <dbReference type="Proteomes" id="UP001162162"/>
    </source>
</evidence>